<keyword evidence="2" id="KW-0809">Transit peptide</keyword>
<protein>
    <recommendedName>
        <fullName evidence="7">Large ribosomal subunit protein mL37</fullName>
    </recommendedName>
    <alternativeName>
        <fullName evidence="8">39S ribosomal protein L37, mitochondrial</fullName>
    </alternativeName>
</protein>
<dbReference type="EMBL" id="CAWYQH010000079">
    <property type="protein sequence ID" value="CAK8681235.1"/>
    <property type="molecule type" value="Genomic_DNA"/>
</dbReference>
<proteinExistence type="inferred from homology"/>
<evidence type="ECO:0000256" key="8">
    <source>
        <dbReference type="ARBA" id="ARBA00041617"/>
    </source>
</evidence>
<reference evidence="9 10" key="1">
    <citation type="submission" date="2024-02" db="EMBL/GenBank/DDBJ databases">
        <authorList>
            <person name="Daric V."/>
            <person name="Darras S."/>
        </authorList>
    </citation>
    <scope>NUCLEOTIDE SEQUENCE [LARGE SCALE GENOMIC DNA]</scope>
</reference>
<evidence type="ECO:0000256" key="2">
    <source>
        <dbReference type="ARBA" id="ARBA00022946"/>
    </source>
</evidence>
<comment type="subcellular location">
    <subcellularLocation>
        <location evidence="1">Mitochondrion</location>
    </subcellularLocation>
</comment>
<evidence type="ECO:0000313" key="10">
    <source>
        <dbReference type="Proteomes" id="UP001642483"/>
    </source>
</evidence>
<evidence type="ECO:0000313" key="9">
    <source>
        <dbReference type="EMBL" id="CAK8681235.1"/>
    </source>
</evidence>
<evidence type="ECO:0000256" key="4">
    <source>
        <dbReference type="ARBA" id="ARBA00023128"/>
    </source>
</evidence>
<keyword evidence="4" id="KW-0496">Mitochondrion</keyword>
<keyword evidence="3" id="KW-0689">Ribosomal protein</keyword>
<evidence type="ECO:0000256" key="6">
    <source>
        <dbReference type="ARBA" id="ARBA00037985"/>
    </source>
</evidence>
<organism evidence="9 10">
    <name type="scientific">Clavelina lepadiformis</name>
    <name type="common">Light-bulb sea squirt</name>
    <name type="synonym">Ascidia lepadiformis</name>
    <dbReference type="NCBI Taxonomy" id="159417"/>
    <lineage>
        <taxon>Eukaryota</taxon>
        <taxon>Metazoa</taxon>
        <taxon>Chordata</taxon>
        <taxon>Tunicata</taxon>
        <taxon>Ascidiacea</taxon>
        <taxon>Aplousobranchia</taxon>
        <taxon>Clavelinidae</taxon>
        <taxon>Clavelina</taxon>
    </lineage>
</organism>
<dbReference type="PANTHER" id="PTHR15889:SF2">
    <property type="entry name" value="LARGE RIBOSOMAL SUBUNIT PROTEIN ML37"/>
    <property type="match status" value="1"/>
</dbReference>
<comment type="caution">
    <text evidence="9">The sequence shown here is derived from an EMBL/GenBank/DDBJ whole genome shotgun (WGS) entry which is preliminary data.</text>
</comment>
<dbReference type="Pfam" id="PF07147">
    <property type="entry name" value="PDCD9"/>
    <property type="match status" value="1"/>
</dbReference>
<evidence type="ECO:0000256" key="7">
    <source>
        <dbReference type="ARBA" id="ARBA00039442"/>
    </source>
</evidence>
<name>A0ABP0FNL3_CLALP</name>
<dbReference type="InterPro" id="IPR052482">
    <property type="entry name" value="mtLSU_mL37"/>
</dbReference>
<dbReference type="Proteomes" id="UP001642483">
    <property type="component" value="Unassembled WGS sequence"/>
</dbReference>
<dbReference type="InterPro" id="IPR010793">
    <property type="entry name" value="Ribosomal_mL37/mL65"/>
</dbReference>
<keyword evidence="10" id="KW-1185">Reference proteome</keyword>
<evidence type="ECO:0000256" key="1">
    <source>
        <dbReference type="ARBA" id="ARBA00004173"/>
    </source>
</evidence>
<sequence length="468" mass="53498">MPNLQRFLSSSPLAATSFCSGSITSASVFKVQSRGVRYKNSGGMIGGRRKRIPLNWRDLNFNPARLPSAWKPPDWDKKQEIDYEREKELAKYTPGYKPAIPSHEKDDYHKEPVYFINSSLPFSEGLKQALFVTKSVIADSGLPKQIHNLAESVSYTEQDQRAIQVIRHAHLFDVDPRSLDKENKVQRWKADNYRIVAKPDRYCPLIMKELIRLCETRSFQLSESFRNRIVIEGPRSIACFRRDCSSLDTEFLPVQDTSWNIRFDLCADMQIHSKDPLSAFADSNAVLATKDISLAPIYPIMPIADLKSTHNYDFVTNSGFSSKFSRPHLHTIALFNTDQLPPNLIYGKMLTHLFTLLYSKALETYGDNPQDLSSPLSAQCVASDGRVFQFMCMQLNTTKLNSDDGIKNMVWVDNEYVKEELYQTDDGMTSAAMYEECGHTTWKSPEYYTGYNPDVFKLFQGFWLNGVL</sequence>
<evidence type="ECO:0000256" key="3">
    <source>
        <dbReference type="ARBA" id="ARBA00022980"/>
    </source>
</evidence>
<evidence type="ECO:0000256" key="5">
    <source>
        <dbReference type="ARBA" id="ARBA00023274"/>
    </source>
</evidence>
<dbReference type="PANTHER" id="PTHR15889">
    <property type="entry name" value="MITOCHONDRIAL RIBOSOMAL PROTEIN L37"/>
    <property type="match status" value="1"/>
</dbReference>
<keyword evidence="5" id="KW-0687">Ribonucleoprotein</keyword>
<accession>A0ABP0FNL3</accession>
<comment type="similarity">
    <text evidence="6">Belongs to the mitochondrion-specific ribosomal protein mL37 family.</text>
</comment>
<gene>
    <name evidence="9" type="ORF">CVLEPA_LOCUS11454</name>
</gene>